<keyword evidence="2" id="KW-0813">Transport</keyword>
<evidence type="ECO:0000256" key="6">
    <source>
        <dbReference type="ARBA" id="ARBA00022989"/>
    </source>
</evidence>
<protein>
    <submittedName>
        <fullName evidence="9">Putative multidrug resistance-associated protein lethal(2)03659-like Protein</fullName>
    </submittedName>
</protein>
<dbReference type="InterPro" id="IPR003593">
    <property type="entry name" value="AAA+_ATPase"/>
</dbReference>
<dbReference type="GO" id="GO:0005524">
    <property type="term" value="F:ATP binding"/>
    <property type="evidence" value="ECO:0007669"/>
    <property type="project" value="UniProtKB-KW"/>
</dbReference>
<dbReference type="SMART" id="SM00382">
    <property type="entry name" value="AAA"/>
    <property type="match status" value="1"/>
</dbReference>
<accession>D2A4U2</accession>
<reference evidence="9 10" key="1">
    <citation type="journal article" date="2008" name="Nature">
        <title>The genome of the model beetle and pest Tribolium castaneum.</title>
        <authorList>
            <consortium name="Tribolium Genome Sequencing Consortium"/>
            <person name="Richards S."/>
            <person name="Gibbs R.A."/>
            <person name="Weinstock G.M."/>
            <person name="Brown S.J."/>
            <person name="Denell R."/>
            <person name="Beeman R.W."/>
            <person name="Gibbs R."/>
            <person name="Beeman R.W."/>
            <person name="Brown S.J."/>
            <person name="Bucher G."/>
            <person name="Friedrich M."/>
            <person name="Grimmelikhuijzen C.J."/>
            <person name="Klingler M."/>
            <person name="Lorenzen M."/>
            <person name="Richards S."/>
            <person name="Roth S."/>
            <person name="Schroder R."/>
            <person name="Tautz D."/>
            <person name="Zdobnov E.M."/>
            <person name="Muzny D."/>
            <person name="Gibbs R.A."/>
            <person name="Weinstock G.M."/>
            <person name="Attaway T."/>
            <person name="Bell S."/>
            <person name="Buhay C.J."/>
            <person name="Chandrabose M.N."/>
            <person name="Chavez D."/>
            <person name="Clerk-Blankenburg K.P."/>
            <person name="Cree A."/>
            <person name="Dao M."/>
            <person name="Davis C."/>
            <person name="Chacko J."/>
            <person name="Dinh H."/>
            <person name="Dugan-Rocha S."/>
            <person name="Fowler G."/>
            <person name="Garner T.T."/>
            <person name="Garnes J."/>
            <person name="Gnirke A."/>
            <person name="Hawes A."/>
            <person name="Hernandez J."/>
            <person name="Hines S."/>
            <person name="Holder M."/>
            <person name="Hume J."/>
            <person name="Jhangiani S.N."/>
            <person name="Joshi V."/>
            <person name="Khan Z.M."/>
            <person name="Jackson L."/>
            <person name="Kovar C."/>
            <person name="Kowis A."/>
            <person name="Lee S."/>
            <person name="Lewis L.R."/>
            <person name="Margolis J."/>
            <person name="Morgan M."/>
            <person name="Nazareth L.V."/>
            <person name="Nguyen N."/>
            <person name="Okwuonu G."/>
            <person name="Parker D."/>
            <person name="Richards S."/>
            <person name="Ruiz S.J."/>
            <person name="Santibanez J."/>
            <person name="Savard J."/>
            <person name="Scherer S.E."/>
            <person name="Schneider B."/>
            <person name="Sodergren E."/>
            <person name="Tautz D."/>
            <person name="Vattahil S."/>
            <person name="Villasana D."/>
            <person name="White C.S."/>
            <person name="Wright R."/>
            <person name="Park Y."/>
            <person name="Beeman R.W."/>
            <person name="Lord J."/>
            <person name="Oppert B."/>
            <person name="Lorenzen M."/>
            <person name="Brown S."/>
            <person name="Wang L."/>
            <person name="Savard J."/>
            <person name="Tautz D."/>
            <person name="Richards S."/>
            <person name="Weinstock G."/>
            <person name="Gibbs R.A."/>
            <person name="Liu Y."/>
            <person name="Worley K."/>
            <person name="Weinstock G."/>
            <person name="Elsik C.G."/>
            <person name="Reese J.T."/>
            <person name="Elhaik E."/>
            <person name="Landan G."/>
            <person name="Graur D."/>
            <person name="Arensburger P."/>
            <person name="Atkinson P."/>
            <person name="Beeman R.W."/>
            <person name="Beidler J."/>
            <person name="Brown S.J."/>
            <person name="Demuth J.P."/>
            <person name="Drury D.W."/>
            <person name="Du Y.Z."/>
            <person name="Fujiwara H."/>
            <person name="Lorenzen M."/>
            <person name="Maselli V."/>
            <person name="Osanai M."/>
            <person name="Park Y."/>
            <person name="Robertson H.M."/>
            <person name="Tu Z."/>
            <person name="Wang J.J."/>
            <person name="Wang S."/>
            <person name="Richards S."/>
            <person name="Song H."/>
            <person name="Zhang L."/>
            <person name="Sodergren E."/>
            <person name="Werner D."/>
            <person name="Stanke M."/>
            <person name="Morgenstern B."/>
            <person name="Solovyev V."/>
            <person name="Kosarev P."/>
            <person name="Brown G."/>
            <person name="Chen H.C."/>
            <person name="Ermolaeva O."/>
            <person name="Hlavina W."/>
            <person name="Kapustin Y."/>
            <person name="Kiryutin B."/>
            <person name="Kitts P."/>
            <person name="Maglott D."/>
            <person name="Pruitt K."/>
            <person name="Sapojnikov V."/>
            <person name="Souvorov A."/>
            <person name="Mackey A.J."/>
            <person name="Waterhouse R.M."/>
            <person name="Wyder S."/>
            <person name="Zdobnov E.M."/>
            <person name="Zdobnov E.M."/>
            <person name="Wyder S."/>
            <person name="Kriventseva E.V."/>
            <person name="Kadowaki T."/>
            <person name="Bork P."/>
            <person name="Aranda M."/>
            <person name="Bao R."/>
            <person name="Beermann A."/>
            <person name="Berns N."/>
            <person name="Bolognesi R."/>
            <person name="Bonneton F."/>
            <person name="Bopp D."/>
            <person name="Brown S.J."/>
            <person name="Bucher G."/>
            <person name="Butts T."/>
            <person name="Chaumot A."/>
            <person name="Denell R.E."/>
            <person name="Ferrier D.E."/>
            <person name="Friedrich M."/>
            <person name="Gordon C.M."/>
            <person name="Jindra M."/>
            <person name="Klingler M."/>
            <person name="Lan Q."/>
            <person name="Lattorff H.M."/>
            <person name="Laudet V."/>
            <person name="von Levetsow C."/>
            <person name="Liu Z."/>
            <person name="Lutz R."/>
            <person name="Lynch J.A."/>
            <person name="da Fonseca R.N."/>
            <person name="Posnien N."/>
            <person name="Reuter R."/>
            <person name="Roth S."/>
            <person name="Savard J."/>
            <person name="Schinko J.B."/>
            <person name="Schmitt C."/>
            <person name="Schoppmeier M."/>
            <person name="Schroder R."/>
            <person name="Shippy T.D."/>
            <person name="Simonnet F."/>
            <person name="Marques-Souza H."/>
            <person name="Tautz D."/>
            <person name="Tomoyasu Y."/>
            <person name="Trauner J."/>
            <person name="Van der Zee M."/>
            <person name="Vervoort M."/>
            <person name="Wittkopp N."/>
            <person name="Wimmer E.A."/>
            <person name="Yang X."/>
            <person name="Jones A.K."/>
            <person name="Sattelle D.B."/>
            <person name="Ebert P.R."/>
            <person name="Nelson D."/>
            <person name="Scott J.G."/>
            <person name="Beeman R.W."/>
            <person name="Muthukrishnan S."/>
            <person name="Kramer K.J."/>
            <person name="Arakane Y."/>
            <person name="Beeman R.W."/>
            <person name="Zhu Q."/>
            <person name="Hogenkamp D."/>
            <person name="Dixit R."/>
            <person name="Oppert B."/>
            <person name="Jiang H."/>
            <person name="Zou Z."/>
            <person name="Marshall J."/>
            <person name="Elpidina E."/>
            <person name="Vinokurov K."/>
            <person name="Oppert C."/>
            <person name="Zou Z."/>
            <person name="Evans J."/>
            <person name="Lu Z."/>
            <person name="Zhao P."/>
            <person name="Sumathipala N."/>
            <person name="Altincicek B."/>
            <person name="Vilcinskas A."/>
            <person name="Williams M."/>
            <person name="Hultmark D."/>
            <person name="Hetru C."/>
            <person name="Jiang H."/>
            <person name="Grimmelikhuijzen C.J."/>
            <person name="Hauser F."/>
            <person name="Cazzamali G."/>
            <person name="Williamson M."/>
            <person name="Park Y."/>
            <person name="Li B."/>
            <person name="Tanaka Y."/>
            <person name="Predel R."/>
            <person name="Neupert S."/>
            <person name="Schachtner J."/>
            <person name="Verleyen P."/>
            <person name="Raible F."/>
            <person name="Bork P."/>
            <person name="Friedrich M."/>
            <person name="Walden K.K."/>
            <person name="Robertson H.M."/>
            <person name="Angeli S."/>
            <person name="Foret S."/>
            <person name="Bucher G."/>
            <person name="Schuetz S."/>
            <person name="Maleszka R."/>
            <person name="Wimmer E.A."/>
            <person name="Beeman R.W."/>
            <person name="Lorenzen M."/>
            <person name="Tomoyasu Y."/>
            <person name="Miller S.C."/>
            <person name="Grossmann D."/>
            <person name="Bucher G."/>
        </authorList>
    </citation>
    <scope>NUCLEOTIDE SEQUENCE [LARGE SCALE GENOMIC DNA]</scope>
    <source>
        <strain evidence="9 10">Georgia GA2</strain>
    </source>
</reference>
<dbReference type="HOGENOM" id="CLU_000604_1_9_1"/>
<keyword evidence="3" id="KW-0812">Transmembrane</keyword>
<dbReference type="PANTHER" id="PTHR24223:SF448">
    <property type="entry name" value="FI20146P1-RELATED"/>
    <property type="match status" value="1"/>
</dbReference>
<name>D2A4U2_TRICA</name>
<reference evidence="9 10" key="2">
    <citation type="journal article" date="2010" name="Nucleic Acids Res.">
        <title>BeetleBase in 2010: revisions to provide comprehensive genomic information for Tribolium castaneum.</title>
        <authorList>
            <person name="Kim H.S."/>
            <person name="Murphy T."/>
            <person name="Xia J."/>
            <person name="Caragea D."/>
            <person name="Park Y."/>
            <person name="Beeman R.W."/>
            <person name="Lorenzen M.D."/>
            <person name="Butcher S."/>
            <person name="Manak J.R."/>
            <person name="Brown S.J."/>
        </authorList>
    </citation>
    <scope>GENOME REANNOTATION</scope>
    <source>
        <strain evidence="9 10">Georgia GA2</strain>
    </source>
</reference>
<keyword evidence="4" id="KW-0547">Nucleotide-binding</keyword>
<evidence type="ECO:0000256" key="2">
    <source>
        <dbReference type="ARBA" id="ARBA00022448"/>
    </source>
</evidence>
<dbReference type="GO" id="GO:0016887">
    <property type="term" value="F:ATP hydrolysis activity"/>
    <property type="evidence" value="ECO:0007669"/>
    <property type="project" value="InterPro"/>
</dbReference>
<keyword evidence="5" id="KW-0067">ATP-binding</keyword>
<dbReference type="Gene3D" id="3.40.50.300">
    <property type="entry name" value="P-loop containing nucleotide triphosphate hydrolases"/>
    <property type="match status" value="1"/>
</dbReference>
<dbReference type="OMA" id="SEFATHT"/>
<sequence length="305" mass="33726">MWVGYIGLAITQSTSLVGLIQYGTKTWSELDSQMTSVERVVEYAELEPEKDDGTTVPSDLWPNNGRILFDDVTMKYPLSNTTVLKSVTFNINPGEKIGIVGRTGAGKSSLISVLFRLFHFDGTVLIDGADTKTLPLSILRSKIAIIPQDPVLFLGSLRQNLDPFEQFSDSQLWSSLEEVELKEMVTNWAQGLETTILEGGANVSVGQRQLLCLVRAILRNSKIIVLDEATANVDLKTDEVIQKVVRRKFRNCTVLTIAHRLNTIMDSDKILVMDAGTVAEFGPPAQLLKNENGLFYGFVQTSGKK</sequence>
<proteinExistence type="predicted"/>
<evidence type="ECO:0000256" key="1">
    <source>
        <dbReference type="ARBA" id="ARBA00004141"/>
    </source>
</evidence>
<evidence type="ECO:0000313" key="9">
    <source>
        <dbReference type="EMBL" id="EFA05268.1"/>
    </source>
</evidence>
<evidence type="ECO:0000256" key="3">
    <source>
        <dbReference type="ARBA" id="ARBA00022692"/>
    </source>
</evidence>
<feature type="domain" description="ABC transporter" evidence="8">
    <location>
        <begin position="67"/>
        <end position="300"/>
    </location>
</feature>
<dbReference type="InterPro" id="IPR003439">
    <property type="entry name" value="ABC_transporter-like_ATP-bd"/>
</dbReference>
<dbReference type="CDD" id="cd03244">
    <property type="entry name" value="ABCC_MRP_domain2"/>
    <property type="match status" value="1"/>
</dbReference>
<dbReference type="EMBL" id="KQ971344">
    <property type="protein sequence ID" value="EFA05268.1"/>
    <property type="molecule type" value="Genomic_DNA"/>
</dbReference>
<dbReference type="InterPro" id="IPR050173">
    <property type="entry name" value="ABC_transporter_C-like"/>
</dbReference>
<evidence type="ECO:0000259" key="8">
    <source>
        <dbReference type="PROSITE" id="PS50893"/>
    </source>
</evidence>
<gene>
    <name evidence="9" type="primary">AUGUSTUS-3.0.2_15423</name>
    <name evidence="9" type="ORF">TcasGA2_TC015423</name>
</gene>
<evidence type="ECO:0000256" key="5">
    <source>
        <dbReference type="ARBA" id="ARBA00022840"/>
    </source>
</evidence>
<dbReference type="KEGG" id="tca:100141658"/>
<comment type="subcellular location">
    <subcellularLocation>
        <location evidence="1">Membrane</location>
        <topology evidence="1">Multi-pass membrane protein</topology>
    </subcellularLocation>
</comment>
<dbReference type="OrthoDB" id="6500128at2759"/>
<dbReference type="Proteomes" id="UP000007266">
    <property type="component" value="Linkage group 6"/>
</dbReference>
<keyword evidence="7" id="KW-0472">Membrane</keyword>
<keyword evidence="6" id="KW-1133">Transmembrane helix</keyword>
<dbReference type="PROSITE" id="PS50893">
    <property type="entry name" value="ABC_TRANSPORTER_2"/>
    <property type="match status" value="1"/>
</dbReference>
<dbReference type="PANTHER" id="PTHR24223">
    <property type="entry name" value="ATP-BINDING CASSETTE SUB-FAMILY C"/>
    <property type="match status" value="1"/>
</dbReference>
<evidence type="ECO:0000313" key="10">
    <source>
        <dbReference type="Proteomes" id="UP000007266"/>
    </source>
</evidence>
<evidence type="ECO:0000256" key="7">
    <source>
        <dbReference type="ARBA" id="ARBA00023136"/>
    </source>
</evidence>
<dbReference type="GO" id="GO:0016020">
    <property type="term" value="C:membrane"/>
    <property type="evidence" value="ECO:0007669"/>
    <property type="project" value="UniProtKB-SubCell"/>
</dbReference>
<dbReference type="Pfam" id="PF00005">
    <property type="entry name" value="ABC_tran"/>
    <property type="match status" value="1"/>
</dbReference>
<dbReference type="PROSITE" id="PS00211">
    <property type="entry name" value="ABC_TRANSPORTER_1"/>
    <property type="match status" value="1"/>
</dbReference>
<dbReference type="AlphaFoldDB" id="D2A4U2"/>
<dbReference type="SUPFAM" id="SSF52540">
    <property type="entry name" value="P-loop containing nucleoside triphosphate hydrolases"/>
    <property type="match status" value="1"/>
</dbReference>
<dbReference type="InterPro" id="IPR017871">
    <property type="entry name" value="ABC_transporter-like_CS"/>
</dbReference>
<dbReference type="FunFam" id="3.40.50.300:FF:000163">
    <property type="entry name" value="Multidrug resistance-associated protein member 4"/>
    <property type="match status" value="1"/>
</dbReference>
<organism evidence="9 10">
    <name type="scientific">Tribolium castaneum</name>
    <name type="common">Red flour beetle</name>
    <dbReference type="NCBI Taxonomy" id="7070"/>
    <lineage>
        <taxon>Eukaryota</taxon>
        <taxon>Metazoa</taxon>
        <taxon>Ecdysozoa</taxon>
        <taxon>Arthropoda</taxon>
        <taxon>Hexapoda</taxon>
        <taxon>Insecta</taxon>
        <taxon>Pterygota</taxon>
        <taxon>Neoptera</taxon>
        <taxon>Endopterygota</taxon>
        <taxon>Coleoptera</taxon>
        <taxon>Polyphaga</taxon>
        <taxon>Cucujiformia</taxon>
        <taxon>Tenebrionidae</taxon>
        <taxon>Tenebrionidae incertae sedis</taxon>
        <taxon>Tribolium</taxon>
    </lineage>
</organism>
<evidence type="ECO:0000256" key="4">
    <source>
        <dbReference type="ARBA" id="ARBA00022741"/>
    </source>
</evidence>
<dbReference type="PhylomeDB" id="D2A4U2"/>
<dbReference type="InterPro" id="IPR027417">
    <property type="entry name" value="P-loop_NTPase"/>
</dbReference>
<keyword evidence="10" id="KW-1185">Reference proteome</keyword>
<dbReference type="InParanoid" id="D2A4U2"/>